<dbReference type="Proteomes" id="UP000196368">
    <property type="component" value="Unassembled WGS sequence"/>
</dbReference>
<feature type="transmembrane region" description="Helical" evidence="1">
    <location>
        <begin position="18"/>
        <end position="37"/>
    </location>
</feature>
<keyword evidence="3" id="KW-1185">Reference proteome</keyword>
<accession>A0A1Y4DDV6</accession>
<protein>
    <submittedName>
        <fullName evidence="2">Uncharacterized protein</fullName>
    </submittedName>
</protein>
<reference evidence="3" key="1">
    <citation type="submission" date="2017-04" db="EMBL/GenBank/DDBJ databases">
        <title>Function of individual gut microbiota members based on whole genome sequencing of pure cultures obtained from chicken caecum.</title>
        <authorList>
            <person name="Medvecky M."/>
            <person name="Cejkova D."/>
            <person name="Polansky O."/>
            <person name="Karasova D."/>
            <person name="Kubasova T."/>
            <person name="Cizek A."/>
            <person name="Rychlik I."/>
        </authorList>
    </citation>
    <scope>NUCLEOTIDE SEQUENCE [LARGE SCALE GENOMIC DNA]</scope>
    <source>
        <strain evidence="3">An273</strain>
    </source>
</reference>
<evidence type="ECO:0000313" key="3">
    <source>
        <dbReference type="Proteomes" id="UP000196368"/>
    </source>
</evidence>
<name>A0A1Y4DDV6_9BACT</name>
<gene>
    <name evidence="2" type="ORF">B5F75_04195</name>
</gene>
<keyword evidence="1" id="KW-0812">Transmembrane</keyword>
<keyword evidence="1" id="KW-1133">Transmembrane helix</keyword>
<dbReference type="RefSeq" id="WP_087288255.1">
    <property type="nucleotide sequence ID" value="NZ_NFJD01000002.1"/>
</dbReference>
<organism evidence="2 3">
    <name type="scientific">Candidatus Avelusimicrobium gallicola</name>
    <dbReference type="NCBI Taxonomy" id="2562704"/>
    <lineage>
        <taxon>Bacteria</taxon>
        <taxon>Pseudomonadati</taxon>
        <taxon>Elusimicrobiota</taxon>
        <taxon>Elusimicrobia</taxon>
        <taxon>Elusimicrobiales</taxon>
        <taxon>Elusimicrobiaceae</taxon>
        <taxon>Candidatus Avelusimicrobium</taxon>
    </lineage>
</organism>
<dbReference type="OrthoDB" id="9837597at2"/>
<evidence type="ECO:0000256" key="1">
    <source>
        <dbReference type="SAM" id="Phobius"/>
    </source>
</evidence>
<sequence length="370" mass="42363">MHFIRHAVWKLQDRKAQILLPSVLLAPIFILVIYLLFETAKVSMTKVRQQFALDNAAYSQVSSASTYLNAVAMVNGPLPYRVMLYYKDQKLNPKETAAQAGKQPISIFELFYHGGGVPTIAPNYDTGINNPPPAEKDDWGVRYDPAIQDFPRTDWEREDPREPDSNTWVPVVSRSLVNDYYFPALRYATVVIQNYLETYVQVGSIYESQSYVYKEVSKNAVMFREAYYLNTNDCKKSDCARQSASQLRRYITLSTKPFELDKVRFYASDSGLSGEHGGAINLDLPMSEIIKTKLFQFAYLDSSSRSKLRTLGRGVVLKQPFKLPRNHFNINLEQKYKPYVRNTVVLSCPRNSNNCVWPDPLPKYTVTLDP</sequence>
<proteinExistence type="predicted"/>
<evidence type="ECO:0000313" key="2">
    <source>
        <dbReference type="EMBL" id="OUO57055.1"/>
    </source>
</evidence>
<dbReference type="AlphaFoldDB" id="A0A1Y4DDV6"/>
<dbReference type="EMBL" id="NFJD01000002">
    <property type="protein sequence ID" value="OUO57055.1"/>
    <property type="molecule type" value="Genomic_DNA"/>
</dbReference>
<comment type="caution">
    <text evidence="2">The sequence shown here is derived from an EMBL/GenBank/DDBJ whole genome shotgun (WGS) entry which is preliminary data.</text>
</comment>
<keyword evidence="1" id="KW-0472">Membrane</keyword>